<evidence type="ECO:0000313" key="9">
    <source>
        <dbReference type="Proteomes" id="UP001164748"/>
    </source>
</evidence>
<evidence type="ECO:0000256" key="3">
    <source>
        <dbReference type="ARBA" id="ARBA00022448"/>
    </source>
</evidence>
<dbReference type="RefSeq" id="WP_269579893.1">
    <property type="nucleotide sequence ID" value="NZ_CP114588.1"/>
</dbReference>
<accession>A0AA47LS03</accession>
<feature type="signal peptide" evidence="7">
    <location>
        <begin position="1"/>
        <end position="18"/>
    </location>
</feature>
<dbReference type="PANTHER" id="PTHR43649:SF28">
    <property type="entry name" value="BINDING PROTEIN COMPONENT OF ABC SUGAR TRANSPORTER-RELATED"/>
    <property type="match status" value="1"/>
</dbReference>
<protein>
    <recommendedName>
        <fullName evidence="6">Probable sugar-binding periplasmic protein</fullName>
    </recommendedName>
</protein>
<dbReference type="Proteomes" id="UP001164748">
    <property type="component" value="Chromosome"/>
</dbReference>
<gene>
    <name evidence="8" type="ORF">N8M53_06290</name>
</gene>
<keyword evidence="3" id="KW-0813">Transport</keyword>
<keyword evidence="4 7" id="KW-0732">Signal</keyword>
<proteinExistence type="inferred from homology"/>
<evidence type="ECO:0000256" key="1">
    <source>
        <dbReference type="ARBA" id="ARBA00004418"/>
    </source>
</evidence>
<dbReference type="GO" id="GO:0042597">
    <property type="term" value="C:periplasmic space"/>
    <property type="evidence" value="ECO:0007669"/>
    <property type="project" value="UniProtKB-SubCell"/>
</dbReference>
<dbReference type="SUPFAM" id="SSF53850">
    <property type="entry name" value="Periplasmic binding protein-like II"/>
    <property type="match status" value="1"/>
</dbReference>
<dbReference type="Pfam" id="PF13416">
    <property type="entry name" value="SBP_bac_8"/>
    <property type="match status" value="1"/>
</dbReference>
<comment type="function">
    <text evidence="5">Part of a binding-protein-dependent transport system for a sugar.</text>
</comment>
<dbReference type="EMBL" id="CP114588">
    <property type="protein sequence ID" value="WBA09798.1"/>
    <property type="molecule type" value="Genomic_DNA"/>
</dbReference>
<feature type="chain" id="PRO_5041238068" description="Probable sugar-binding periplasmic protein" evidence="7">
    <location>
        <begin position="19"/>
        <end position="415"/>
    </location>
</feature>
<evidence type="ECO:0000256" key="6">
    <source>
        <dbReference type="ARBA" id="ARBA00049753"/>
    </source>
</evidence>
<evidence type="ECO:0000256" key="2">
    <source>
        <dbReference type="ARBA" id="ARBA00008520"/>
    </source>
</evidence>
<dbReference type="InterPro" id="IPR006059">
    <property type="entry name" value="SBP"/>
</dbReference>
<dbReference type="InterPro" id="IPR050490">
    <property type="entry name" value="Bact_solute-bd_prot1"/>
</dbReference>
<sequence length="415" mass="46588">MKKYLLTLLFAIAFPINAAQSTVASVEFLHWWTSAGEVRAANIAKQALEEANVHVEQQAIQGGGGDTAMSILQARAIAGTPPTIAQLEGPAIQSWAALGFLYDLEQLANQEHWRSQLYPIARAVNQFEGRFVATPVTIHRLNWMWVNHDVLRQYNLSPPDNWEALIDTFKTLKRHNVQPLAIGNDQWQIALLFENLAFGYGGADYYRRAFMDMDEHTLRSATTFEILSLFREISRLIQPTISHIRWNEATQLLIEGKHAFQFSGDWVLGELLAKHVAAPEAIGCYQAPAKHTGFIYNMDSFALFNSARSSRKTANTLARALSSKAFLTAFNQAKGALPARKDIDLSQFNPCSRQAHHDMEQAEQNGRLLPSTVDSMAVSPIVQQATTSEIYRYFNDESIGPEEFILRLENIPRGK</sequence>
<comment type="subcellular location">
    <subcellularLocation>
        <location evidence="1">Periplasm</location>
    </subcellularLocation>
</comment>
<evidence type="ECO:0000256" key="7">
    <source>
        <dbReference type="SAM" id="SignalP"/>
    </source>
</evidence>
<name>A0AA47LS03_9GAMM</name>
<evidence type="ECO:0000256" key="4">
    <source>
        <dbReference type="ARBA" id="ARBA00022729"/>
    </source>
</evidence>
<reference evidence="8" key="1">
    <citation type="submission" date="2022-09" db="EMBL/GenBank/DDBJ databases">
        <authorList>
            <person name="Li Z.-J."/>
        </authorList>
    </citation>
    <scope>NUCLEOTIDE SEQUENCE</scope>
    <source>
        <strain evidence="8">TGB11</strain>
    </source>
</reference>
<comment type="similarity">
    <text evidence="2">Belongs to the bacterial solute-binding protein 1 family.</text>
</comment>
<evidence type="ECO:0000256" key="5">
    <source>
        <dbReference type="ARBA" id="ARBA00049629"/>
    </source>
</evidence>
<organism evidence="8 9">
    <name type="scientific">Salinivibrio kushneri</name>
    <dbReference type="NCBI Taxonomy" id="1908198"/>
    <lineage>
        <taxon>Bacteria</taxon>
        <taxon>Pseudomonadati</taxon>
        <taxon>Pseudomonadota</taxon>
        <taxon>Gammaproteobacteria</taxon>
        <taxon>Vibrionales</taxon>
        <taxon>Vibrionaceae</taxon>
        <taxon>Salinivibrio</taxon>
    </lineage>
</organism>
<dbReference type="PANTHER" id="PTHR43649">
    <property type="entry name" value="ARABINOSE-BINDING PROTEIN-RELATED"/>
    <property type="match status" value="1"/>
</dbReference>
<evidence type="ECO:0000313" key="8">
    <source>
        <dbReference type="EMBL" id="WBA09798.1"/>
    </source>
</evidence>
<dbReference type="Gene3D" id="3.40.190.10">
    <property type="entry name" value="Periplasmic binding protein-like II"/>
    <property type="match status" value="2"/>
</dbReference>
<dbReference type="AlphaFoldDB" id="A0AA47LS03"/>